<dbReference type="PROSITE" id="PS50011">
    <property type="entry name" value="PROTEIN_KINASE_DOM"/>
    <property type="match status" value="1"/>
</dbReference>
<evidence type="ECO:0000259" key="3">
    <source>
        <dbReference type="PROSITE" id="PS50011"/>
    </source>
</evidence>
<reference evidence="4 5" key="1">
    <citation type="submission" date="2024-04" db="EMBL/GenBank/DDBJ databases">
        <authorList>
            <consortium name="Genoscope - CEA"/>
            <person name="William W."/>
        </authorList>
    </citation>
    <scope>NUCLEOTIDE SEQUENCE [LARGE SCALE GENOMIC DNA]</scope>
</reference>
<dbReference type="Gene3D" id="1.10.510.10">
    <property type="entry name" value="Transferase(Phosphotransferase) domain 1"/>
    <property type="match status" value="1"/>
</dbReference>
<gene>
    <name evidence="4" type="ORF">GSLYS_00011332001</name>
</gene>
<dbReference type="SUPFAM" id="SSF56112">
    <property type="entry name" value="Protein kinase-like (PK-like)"/>
    <property type="match status" value="1"/>
</dbReference>
<comment type="caution">
    <text evidence="4">The sequence shown here is derived from an EMBL/GenBank/DDBJ whole genome shotgun (WGS) entry which is preliminary data.</text>
</comment>
<dbReference type="InterPro" id="IPR050198">
    <property type="entry name" value="Non-receptor_tyrosine_kinases"/>
</dbReference>
<dbReference type="InterPro" id="IPR011009">
    <property type="entry name" value="Kinase-like_dom_sf"/>
</dbReference>
<dbReference type="Pfam" id="PF07714">
    <property type="entry name" value="PK_Tyr_Ser-Thr"/>
    <property type="match status" value="1"/>
</dbReference>
<name>A0AAV2HUQ8_LYMST</name>
<dbReference type="GO" id="GO:0005524">
    <property type="term" value="F:ATP binding"/>
    <property type="evidence" value="ECO:0007669"/>
    <property type="project" value="UniProtKB-KW"/>
</dbReference>
<keyword evidence="2" id="KW-0067">ATP-binding</keyword>
<dbReference type="EMBL" id="CAXITT010000261">
    <property type="protein sequence ID" value="CAL1537419.1"/>
    <property type="molecule type" value="Genomic_DNA"/>
</dbReference>
<sequence length="106" mass="11956">MIQILNMHNNLTAESLLMAGEENIKLGCFQLAVDMGNSSETIIEDRRLQPTRWSAPETIKLSVSTPKTDVYMFGHLMYEVLCHGVLPYSHKNISDVECVIQVGKNF</sequence>
<dbReference type="PANTHER" id="PTHR24418">
    <property type="entry name" value="TYROSINE-PROTEIN KINASE"/>
    <property type="match status" value="1"/>
</dbReference>
<proteinExistence type="predicted"/>
<dbReference type="Proteomes" id="UP001497497">
    <property type="component" value="Unassembled WGS sequence"/>
</dbReference>
<evidence type="ECO:0000256" key="2">
    <source>
        <dbReference type="ARBA" id="ARBA00022840"/>
    </source>
</evidence>
<keyword evidence="5" id="KW-1185">Reference proteome</keyword>
<evidence type="ECO:0000256" key="1">
    <source>
        <dbReference type="ARBA" id="ARBA00022741"/>
    </source>
</evidence>
<dbReference type="GO" id="GO:0004672">
    <property type="term" value="F:protein kinase activity"/>
    <property type="evidence" value="ECO:0007669"/>
    <property type="project" value="InterPro"/>
</dbReference>
<evidence type="ECO:0000313" key="5">
    <source>
        <dbReference type="Proteomes" id="UP001497497"/>
    </source>
</evidence>
<protein>
    <recommendedName>
        <fullName evidence="3">Protein kinase domain-containing protein</fullName>
    </recommendedName>
</protein>
<dbReference type="InterPro" id="IPR001245">
    <property type="entry name" value="Ser-Thr/Tyr_kinase_cat_dom"/>
</dbReference>
<organism evidence="4 5">
    <name type="scientific">Lymnaea stagnalis</name>
    <name type="common">Great pond snail</name>
    <name type="synonym">Helix stagnalis</name>
    <dbReference type="NCBI Taxonomy" id="6523"/>
    <lineage>
        <taxon>Eukaryota</taxon>
        <taxon>Metazoa</taxon>
        <taxon>Spiralia</taxon>
        <taxon>Lophotrochozoa</taxon>
        <taxon>Mollusca</taxon>
        <taxon>Gastropoda</taxon>
        <taxon>Heterobranchia</taxon>
        <taxon>Euthyneura</taxon>
        <taxon>Panpulmonata</taxon>
        <taxon>Hygrophila</taxon>
        <taxon>Lymnaeoidea</taxon>
        <taxon>Lymnaeidae</taxon>
        <taxon>Lymnaea</taxon>
    </lineage>
</organism>
<keyword evidence="1" id="KW-0547">Nucleotide-binding</keyword>
<evidence type="ECO:0000313" key="4">
    <source>
        <dbReference type="EMBL" id="CAL1537419.1"/>
    </source>
</evidence>
<accession>A0AAV2HUQ8</accession>
<feature type="domain" description="Protein kinase" evidence="3">
    <location>
        <begin position="1"/>
        <end position="106"/>
    </location>
</feature>
<dbReference type="InterPro" id="IPR000719">
    <property type="entry name" value="Prot_kinase_dom"/>
</dbReference>
<dbReference type="AlphaFoldDB" id="A0AAV2HUQ8"/>